<dbReference type="Pfam" id="PF00098">
    <property type="entry name" value="zf-CCHC"/>
    <property type="match status" value="1"/>
</dbReference>
<organism evidence="21 22">
    <name type="scientific">Tanacetum coccineum</name>
    <dbReference type="NCBI Taxonomy" id="301880"/>
    <lineage>
        <taxon>Eukaryota</taxon>
        <taxon>Viridiplantae</taxon>
        <taxon>Streptophyta</taxon>
        <taxon>Embryophyta</taxon>
        <taxon>Tracheophyta</taxon>
        <taxon>Spermatophyta</taxon>
        <taxon>Magnoliopsida</taxon>
        <taxon>eudicotyledons</taxon>
        <taxon>Gunneridae</taxon>
        <taxon>Pentapetalae</taxon>
        <taxon>asterids</taxon>
        <taxon>campanulids</taxon>
        <taxon>Asterales</taxon>
        <taxon>Asteraceae</taxon>
        <taxon>Asteroideae</taxon>
        <taxon>Anthemideae</taxon>
        <taxon>Anthemidinae</taxon>
        <taxon>Tanacetum</taxon>
    </lineage>
</organism>
<dbReference type="InterPro" id="IPR041588">
    <property type="entry name" value="Integrase_H2C2"/>
</dbReference>
<evidence type="ECO:0000256" key="2">
    <source>
        <dbReference type="ARBA" id="ARBA00022679"/>
    </source>
</evidence>
<dbReference type="PANTHER" id="PTHR37984">
    <property type="entry name" value="PROTEIN CBG26694"/>
    <property type="match status" value="1"/>
</dbReference>
<dbReference type="SUPFAM" id="SSF56672">
    <property type="entry name" value="DNA/RNA polymerases"/>
    <property type="match status" value="2"/>
</dbReference>
<evidence type="ECO:0000256" key="11">
    <source>
        <dbReference type="ARBA" id="ARBA00022908"/>
    </source>
</evidence>
<dbReference type="Proteomes" id="UP001151760">
    <property type="component" value="Unassembled WGS sequence"/>
</dbReference>
<comment type="caution">
    <text evidence="21">The sequence shown here is derived from an EMBL/GenBank/DDBJ whole genome shotgun (WGS) entry which is preliminary data.</text>
</comment>
<proteinExistence type="predicted"/>
<gene>
    <name evidence="21" type="ORF">Tco_1029322</name>
</gene>
<reference evidence="21" key="2">
    <citation type="submission" date="2022-01" db="EMBL/GenBank/DDBJ databases">
        <authorList>
            <person name="Yamashiro T."/>
            <person name="Shiraishi A."/>
            <person name="Satake H."/>
            <person name="Nakayama K."/>
        </authorList>
    </citation>
    <scope>NUCLEOTIDE SEQUENCE</scope>
</reference>
<evidence type="ECO:0000256" key="15">
    <source>
        <dbReference type="ARBA" id="ARBA00023172"/>
    </source>
</evidence>
<keyword evidence="13" id="KW-0239">DNA-directed DNA polymerase</keyword>
<feature type="domain" description="CCHC-type" evidence="19">
    <location>
        <begin position="450"/>
        <end position="465"/>
    </location>
</feature>
<accession>A0ABQ5G338</accession>
<dbReference type="Gene3D" id="2.40.70.10">
    <property type="entry name" value="Acid Proteases"/>
    <property type="match status" value="1"/>
</dbReference>
<sequence length="1320" mass="149926">MSDSSYIERSEEVGYGIRDVWVDPAEVIKEVAPTNLEGVNAKVTELAEVQEEDTQDLYALVEDAQDRQTRLSQRLDVLIEDREFYQETVMLMEQEAIDYRIASQESLTATLVAQISLLHGQLLAVLGQIQALQARDLTHADDLEGADSCAYNNMPPKRTSADVRVVAAVARAAVVAPMKIVAVEKLIEARVSVALANHETLWNSINGHGDESHNSNTRIRGIVCTPRECTYKDFLNCQPFTFKGTKGVVVLSQWFEKMESVFHISNCAVENQVKFATCTFLGNALTWWNSHMKTVTQDVAYAMDWKTLKKMMALHSAFSRACTDVWRMFPEESDEVERYVGGLPDMIRGNVTSYQPKTMEKAIEFANYQMDQKVLTISERQAEQKRKLEYNVGNNQGYQQQNKRQNTRRAYTVGPGEKREYTRSLPLRSVPSGNNNNRGNSRMTQNAGTCYECGVQGHFKRECPKLKNKNHGNQGRNGNAPAKVYVVGNAGTNPDSNIVTGTFFLNNHYASILFDTGADRSFISTAFSSLIDITPTTLDHYYDVELADGKIIGINTLIRGCTLNFLDPPFNIDLMTVELGSFDIIISMDWLSKYHVVIVCAEKIVRIPWGNETLIVRGDGSNHGNETRLNIISCTKTQKYFLKRHHVFLARVTTNETEDKSGEKRLEEVPIIQDFPKVFPEDLSGLPPTQQVEFQIDLIPGVAPVVRAPYILAPSEMKELSEQLQELSDKGFIRPSSSPWEAPSCSTRRRMDHFESHQRYSEDGIQNSVWSLRVPSYAIWLDKGTGDIYGSHELDSQDTIYGHVIVSQGIHVYPAKIDSIKDWASPKTPTEIRQFLGLTGYYRRFIEGFLKIAKSMTNLTQKGVKFDWGDKEEAAFWLLRKKLCSAPILALPEGSEDFVVYCDASHNGLCAVLMQREKVIAYASRQLKIHEKNYTTHDLELGSVVKDIPKEKLEPRTDGTLCLNGRSLLPCYGDLRTVIMHESHESKYSIHPGSDKMYQDMKNLYWWPNIKADIATYVRKCLTCTKVKAGHQRPSGDDTIWVIVDRLTKSKIFLPIRKTDPMEKLERMYLKEVVTRHGVPVSIICDRDSRFASNFWRSLQKALGTSLAMSNAYHSETDGQSERTIQTLKNMLRACVIEFGNRCVKHLPLVEFSYNNSYQASIKVAPFEALYNQKCRSPICWAEKGVVRFGKRGKLNPRYVGPFKVLVKVGVVAYKLELPQEFSRVHSTFYVSNLRKCYSDEPLAIPLGGLHIDDKLHSVEESIEIMDREVKRLKQSHNLIVKVWWNSRRGPEFTWEREDQFQKKYPHLFTKTVPSSSVAA</sequence>
<keyword evidence="8" id="KW-0378">Hydrolase</keyword>
<evidence type="ECO:0000256" key="7">
    <source>
        <dbReference type="ARBA" id="ARBA00022759"/>
    </source>
</evidence>
<evidence type="ECO:0000256" key="17">
    <source>
        <dbReference type="PROSITE-ProRule" id="PRU00047"/>
    </source>
</evidence>
<keyword evidence="3" id="KW-0548">Nucleotidyltransferase</keyword>
<evidence type="ECO:0000256" key="4">
    <source>
        <dbReference type="ARBA" id="ARBA00022722"/>
    </source>
</evidence>
<dbReference type="Gene3D" id="4.10.60.10">
    <property type="entry name" value="Zinc finger, CCHC-type"/>
    <property type="match status" value="1"/>
</dbReference>
<evidence type="ECO:0000256" key="16">
    <source>
        <dbReference type="ARBA" id="ARBA00023268"/>
    </source>
</evidence>
<evidence type="ECO:0000313" key="21">
    <source>
        <dbReference type="EMBL" id="GJT70036.1"/>
    </source>
</evidence>
<feature type="coiled-coil region" evidence="18">
    <location>
        <begin position="61"/>
        <end position="95"/>
    </location>
</feature>
<keyword evidence="4" id="KW-0540">Nuclease</keyword>
<keyword evidence="10" id="KW-0694">RNA-binding</keyword>
<dbReference type="SUPFAM" id="SSF57756">
    <property type="entry name" value="Retrovirus zinc finger-like domains"/>
    <property type="match status" value="1"/>
</dbReference>
<dbReference type="Gene3D" id="1.10.340.70">
    <property type="match status" value="1"/>
</dbReference>
<keyword evidence="12 21" id="KW-0695">RNA-directed DNA polymerase</keyword>
<evidence type="ECO:0000256" key="12">
    <source>
        <dbReference type="ARBA" id="ARBA00022918"/>
    </source>
</evidence>
<keyword evidence="18" id="KW-0175">Coiled coil</keyword>
<keyword evidence="11" id="KW-0229">DNA integration</keyword>
<dbReference type="InterPro" id="IPR021109">
    <property type="entry name" value="Peptidase_aspartic_dom_sf"/>
</dbReference>
<dbReference type="SUPFAM" id="SSF50630">
    <property type="entry name" value="Acid proteases"/>
    <property type="match status" value="1"/>
</dbReference>
<dbReference type="PROSITE" id="PS00141">
    <property type="entry name" value="ASP_PROTEASE"/>
    <property type="match status" value="1"/>
</dbReference>
<keyword evidence="14" id="KW-0238">DNA-binding</keyword>
<evidence type="ECO:0000256" key="10">
    <source>
        <dbReference type="ARBA" id="ARBA00022884"/>
    </source>
</evidence>
<dbReference type="SUPFAM" id="SSF53098">
    <property type="entry name" value="Ribonuclease H-like"/>
    <property type="match status" value="1"/>
</dbReference>
<evidence type="ECO:0000256" key="5">
    <source>
        <dbReference type="ARBA" id="ARBA00022723"/>
    </source>
</evidence>
<dbReference type="InterPro" id="IPR050951">
    <property type="entry name" value="Retrovirus_Pol_polyprotein"/>
</dbReference>
<dbReference type="InterPro" id="IPR001584">
    <property type="entry name" value="Integrase_cat-core"/>
</dbReference>
<evidence type="ECO:0000256" key="8">
    <source>
        <dbReference type="ARBA" id="ARBA00022801"/>
    </source>
</evidence>
<evidence type="ECO:0000259" key="20">
    <source>
        <dbReference type="PROSITE" id="PS50994"/>
    </source>
</evidence>
<dbReference type="PROSITE" id="PS50994">
    <property type="entry name" value="INTEGRASE"/>
    <property type="match status" value="1"/>
</dbReference>
<dbReference type="Pfam" id="PF17919">
    <property type="entry name" value="RT_RNaseH_2"/>
    <property type="match status" value="1"/>
</dbReference>
<dbReference type="Pfam" id="PF17921">
    <property type="entry name" value="Integrase_H2C2"/>
    <property type="match status" value="1"/>
</dbReference>
<keyword evidence="5" id="KW-0479">Metal-binding</keyword>
<dbReference type="InterPro" id="IPR043502">
    <property type="entry name" value="DNA/RNA_pol_sf"/>
</dbReference>
<evidence type="ECO:0000256" key="1">
    <source>
        <dbReference type="ARBA" id="ARBA00022670"/>
    </source>
</evidence>
<keyword evidence="22" id="KW-1185">Reference proteome</keyword>
<dbReference type="Gene3D" id="3.30.70.270">
    <property type="match status" value="1"/>
</dbReference>
<keyword evidence="1" id="KW-0645">Protease</keyword>
<dbReference type="Gene3D" id="3.30.420.10">
    <property type="entry name" value="Ribonuclease H-like superfamily/Ribonuclease H"/>
    <property type="match status" value="1"/>
</dbReference>
<dbReference type="Pfam" id="PF24626">
    <property type="entry name" value="SH3_Tf2-1"/>
    <property type="match status" value="1"/>
</dbReference>
<dbReference type="InterPro" id="IPR041577">
    <property type="entry name" value="RT_RNaseH_2"/>
</dbReference>
<dbReference type="InterPro" id="IPR043128">
    <property type="entry name" value="Rev_trsase/Diguanyl_cyclase"/>
</dbReference>
<dbReference type="PANTHER" id="PTHR37984:SF5">
    <property type="entry name" value="PROTEIN NYNRIN-LIKE"/>
    <property type="match status" value="1"/>
</dbReference>
<evidence type="ECO:0000256" key="9">
    <source>
        <dbReference type="ARBA" id="ARBA00022842"/>
    </source>
</evidence>
<keyword evidence="9" id="KW-0460">Magnesium</keyword>
<dbReference type="InterPro" id="IPR036397">
    <property type="entry name" value="RNaseH_sf"/>
</dbReference>
<dbReference type="InterPro" id="IPR012337">
    <property type="entry name" value="RNaseH-like_sf"/>
</dbReference>
<keyword evidence="17" id="KW-0863">Zinc-finger</keyword>
<dbReference type="InterPro" id="IPR036875">
    <property type="entry name" value="Znf_CCHC_sf"/>
</dbReference>
<dbReference type="CDD" id="cd00303">
    <property type="entry name" value="retropepsin_like"/>
    <property type="match status" value="1"/>
</dbReference>
<dbReference type="Pfam" id="PF08284">
    <property type="entry name" value="RVP_2"/>
    <property type="match status" value="1"/>
</dbReference>
<evidence type="ECO:0000256" key="6">
    <source>
        <dbReference type="ARBA" id="ARBA00022750"/>
    </source>
</evidence>
<dbReference type="EMBL" id="BQNB010018042">
    <property type="protein sequence ID" value="GJT70036.1"/>
    <property type="molecule type" value="Genomic_DNA"/>
</dbReference>
<dbReference type="InterPro" id="IPR001969">
    <property type="entry name" value="Aspartic_peptidase_AS"/>
</dbReference>
<keyword evidence="6" id="KW-0064">Aspartyl protease</keyword>
<protein>
    <submittedName>
        <fullName evidence="21">Reverse transcriptase domain-containing protein</fullName>
    </submittedName>
</protein>
<evidence type="ECO:0000256" key="3">
    <source>
        <dbReference type="ARBA" id="ARBA00022695"/>
    </source>
</evidence>
<evidence type="ECO:0000256" key="14">
    <source>
        <dbReference type="ARBA" id="ARBA00023125"/>
    </source>
</evidence>
<dbReference type="PROSITE" id="PS50158">
    <property type="entry name" value="ZF_CCHC"/>
    <property type="match status" value="1"/>
</dbReference>
<dbReference type="InterPro" id="IPR056924">
    <property type="entry name" value="SH3_Tf2-1"/>
</dbReference>
<keyword evidence="16" id="KW-0511">Multifunctional enzyme</keyword>
<keyword evidence="7" id="KW-0255">Endonuclease</keyword>
<evidence type="ECO:0000256" key="18">
    <source>
        <dbReference type="SAM" id="Coils"/>
    </source>
</evidence>
<feature type="domain" description="Integrase catalytic" evidence="20">
    <location>
        <begin position="988"/>
        <end position="1174"/>
    </location>
</feature>
<dbReference type="Gene3D" id="3.10.10.10">
    <property type="entry name" value="HIV Type 1 Reverse Transcriptase, subunit A, domain 1"/>
    <property type="match status" value="1"/>
</dbReference>
<dbReference type="GO" id="GO:0003964">
    <property type="term" value="F:RNA-directed DNA polymerase activity"/>
    <property type="evidence" value="ECO:0007669"/>
    <property type="project" value="UniProtKB-KW"/>
</dbReference>
<keyword evidence="2" id="KW-0808">Transferase</keyword>
<keyword evidence="17" id="KW-0862">Zinc</keyword>
<name>A0ABQ5G338_9ASTR</name>
<evidence type="ECO:0000259" key="19">
    <source>
        <dbReference type="PROSITE" id="PS50158"/>
    </source>
</evidence>
<keyword evidence="15" id="KW-0233">DNA recombination</keyword>
<dbReference type="InterPro" id="IPR001878">
    <property type="entry name" value="Znf_CCHC"/>
</dbReference>
<evidence type="ECO:0000256" key="13">
    <source>
        <dbReference type="ARBA" id="ARBA00022932"/>
    </source>
</evidence>
<reference evidence="21" key="1">
    <citation type="journal article" date="2022" name="Int. J. Mol. Sci.">
        <title>Draft Genome of Tanacetum Coccineum: Genomic Comparison of Closely Related Tanacetum-Family Plants.</title>
        <authorList>
            <person name="Yamashiro T."/>
            <person name="Shiraishi A."/>
            <person name="Nakayama K."/>
            <person name="Satake H."/>
        </authorList>
    </citation>
    <scope>NUCLEOTIDE SEQUENCE</scope>
</reference>
<evidence type="ECO:0000313" key="22">
    <source>
        <dbReference type="Proteomes" id="UP001151760"/>
    </source>
</evidence>
<dbReference type="SMART" id="SM00343">
    <property type="entry name" value="ZnF_C2HC"/>
    <property type="match status" value="1"/>
</dbReference>